<organism evidence="5 6">
    <name type="scientific">Ornithinibacter aureus</name>
    <dbReference type="NCBI Taxonomy" id="622664"/>
    <lineage>
        <taxon>Bacteria</taxon>
        <taxon>Bacillati</taxon>
        <taxon>Actinomycetota</taxon>
        <taxon>Actinomycetes</taxon>
        <taxon>Micrococcales</taxon>
        <taxon>Intrasporangiaceae</taxon>
        <taxon>Ornithinibacter</taxon>
    </lineage>
</organism>
<dbReference type="PANTHER" id="PTHR43309:SF3">
    <property type="entry name" value="5-OXOPROLINASE SUBUNIT C"/>
    <property type="match status" value="1"/>
</dbReference>
<reference evidence="6" key="1">
    <citation type="journal article" date="2019" name="Int. J. Syst. Evol. Microbiol.">
        <title>The Global Catalogue of Microorganisms (GCM) 10K type strain sequencing project: providing services to taxonomists for standard genome sequencing and annotation.</title>
        <authorList>
            <consortium name="The Broad Institute Genomics Platform"/>
            <consortium name="The Broad Institute Genome Sequencing Center for Infectious Disease"/>
            <person name="Wu L."/>
            <person name="Ma J."/>
        </authorList>
    </citation>
    <scope>NUCLEOTIDE SEQUENCE [LARGE SCALE GENOMIC DNA]</scope>
    <source>
        <strain evidence="6">JCM 17738</strain>
    </source>
</reference>
<sequence>MGPSPPSPALEVLATGPLVLIEDQGRPGHASVGVGHSGAADRSAHRLGARLVGNDEHLASLEVLLGGLRVRARGRLTVAVTGASAPARVDDRPIGHASVVDLADGAVLSLGMPSVGVRTYLTVRGGIDVAPVLGSRSTDTLSGVGPPPVRVGDVLPVGPAGTTFPHVDHAAHPSHALPWASGTGGVAELEVLPGPRSAWVGGWGSSLGGLLGTTWHVDGDSDRIGLRLRGSRVERAATHRDVELPSEGLVRGAVQIPAGGTPVLFIADHPATGGYPVVAVLTASAIDRAAQLRPGDHVRLRPSRQLTLP</sequence>
<dbReference type="InterPro" id="IPR003778">
    <property type="entry name" value="CT_A_B"/>
</dbReference>
<keyword evidence="6" id="KW-1185">Reference proteome</keyword>
<dbReference type="Gene3D" id="2.40.100.10">
    <property type="entry name" value="Cyclophilin-like"/>
    <property type="match status" value="1"/>
</dbReference>
<evidence type="ECO:0000256" key="1">
    <source>
        <dbReference type="ARBA" id="ARBA00022741"/>
    </source>
</evidence>
<feature type="domain" description="Carboxyltransferase" evidence="4">
    <location>
        <begin position="31"/>
        <end position="307"/>
    </location>
</feature>
<dbReference type="SUPFAM" id="SSF50891">
    <property type="entry name" value="Cyclophilin-like"/>
    <property type="match status" value="1"/>
</dbReference>
<evidence type="ECO:0000256" key="2">
    <source>
        <dbReference type="ARBA" id="ARBA00022801"/>
    </source>
</evidence>
<dbReference type="PANTHER" id="PTHR43309">
    <property type="entry name" value="5-OXOPROLINASE SUBUNIT C"/>
    <property type="match status" value="1"/>
</dbReference>
<dbReference type="InterPro" id="IPR029000">
    <property type="entry name" value="Cyclophilin-like_dom_sf"/>
</dbReference>
<keyword evidence="1" id="KW-0547">Nucleotide-binding</keyword>
<dbReference type="SMART" id="SM00797">
    <property type="entry name" value="AHS2"/>
    <property type="match status" value="1"/>
</dbReference>
<accession>A0ABP8JZH8</accession>
<dbReference type="EMBL" id="BAABFX010000032">
    <property type="protein sequence ID" value="GAA4398407.1"/>
    <property type="molecule type" value="Genomic_DNA"/>
</dbReference>
<evidence type="ECO:0000313" key="6">
    <source>
        <dbReference type="Proteomes" id="UP001500390"/>
    </source>
</evidence>
<dbReference type="InterPro" id="IPR052708">
    <property type="entry name" value="PxpC"/>
</dbReference>
<name>A0ABP8JZH8_9MICO</name>
<keyword evidence="2" id="KW-0378">Hydrolase</keyword>
<proteinExistence type="predicted"/>
<keyword evidence="3" id="KW-0067">ATP-binding</keyword>
<gene>
    <name evidence="5" type="ORF">GCM10023153_23260</name>
</gene>
<dbReference type="Proteomes" id="UP001500390">
    <property type="component" value="Unassembled WGS sequence"/>
</dbReference>
<evidence type="ECO:0000256" key="3">
    <source>
        <dbReference type="ARBA" id="ARBA00022840"/>
    </source>
</evidence>
<dbReference type="Pfam" id="PF02626">
    <property type="entry name" value="CT_A_B"/>
    <property type="match status" value="1"/>
</dbReference>
<evidence type="ECO:0000313" key="5">
    <source>
        <dbReference type="EMBL" id="GAA4398407.1"/>
    </source>
</evidence>
<dbReference type="NCBIfam" id="TIGR00724">
    <property type="entry name" value="urea_amlyse_rel"/>
    <property type="match status" value="1"/>
</dbReference>
<comment type="caution">
    <text evidence="5">The sequence shown here is derived from an EMBL/GenBank/DDBJ whole genome shotgun (WGS) entry which is preliminary data.</text>
</comment>
<protein>
    <submittedName>
        <fullName evidence="5">5-oxoprolinase/urea amidolyase family protein</fullName>
    </submittedName>
</protein>
<evidence type="ECO:0000259" key="4">
    <source>
        <dbReference type="SMART" id="SM00797"/>
    </source>
</evidence>